<dbReference type="STRING" id="1346.BMF34_00305"/>
<evidence type="ECO:0000256" key="5">
    <source>
        <dbReference type="PIRNR" id="PIRNR038471"/>
    </source>
</evidence>
<dbReference type="Gene3D" id="2.40.10.350">
    <property type="entry name" value="Rod shape-determining protein MreC, domain 2"/>
    <property type="match status" value="1"/>
</dbReference>
<dbReference type="KEGG" id="siz:SI82_00240"/>
<protein>
    <recommendedName>
        <fullName evidence="2 5">Cell shape-determining protein MreC</fullName>
    </recommendedName>
    <alternativeName>
        <fullName evidence="4 5">Cell shape protein MreC</fullName>
    </alternativeName>
</protein>
<reference evidence="8 10" key="1">
    <citation type="journal article" date="2014" name="Genome Announc.">
        <title>Complete Genome Sequence of a Virulent Strain, Streptococcus iniae ISET0901, Isolated from Diseased Tilapia.</title>
        <authorList>
            <person name="Pridgeon J.W."/>
            <person name="Zhang D."/>
            <person name="Zhang L."/>
        </authorList>
    </citation>
    <scope>NUCLEOTIDE SEQUENCE [LARGE SCALE GENOMIC DNA]</scope>
    <source>
        <strain evidence="8 10">ISET0901</strain>
    </source>
</reference>
<proteinExistence type="inferred from homology"/>
<dbReference type="InterPro" id="IPR055342">
    <property type="entry name" value="MreC_beta-barrel_core"/>
</dbReference>
<evidence type="ECO:0000256" key="3">
    <source>
        <dbReference type="ARBA" id="ARBA00022960"/>
    </source>
</evidence>
<dbReference type="PANTHER" id="PTHR34138:SF1">
    <property type="entry name" value="CELL SHAPE-DETERMINING PROTEIN MREC"/>
    <property type="match status" value="1"/>
</dbReference>
<dbReference type="KEGG" id="siq:DQ08_00225"/>
<dbReference type="Pfam" id="PF04085">
    <property type="entry name" value="MreC"/>
    <property type="match status" value="1"/>
</dbReference>
<reference evidence="9 11" key="2">
    <citation type="submission" date="2018-06" db="EMBL/GenBank/DDBJ databases">
        <title>Mutators as drivers of adaptation in pathogenic bacteria and a risk factor for host jumps and vaccine escape.</title>
        <authorList>
            <person name="Barnes A.C."/>
            <person name="Silayeva O."/>
        </authorList>
    </citation>
    <scope>NUCLEOTIDE SEQUENCE [LARGE SCALE GENOMIC DNA]</scope>
    <source>
        <strain evidence="9 11">QMA0445</strain>
    </source>
</reference>
<dbReference type="InterPro" id="IPR042177">
    <property type="entry name" value="Cell/Rod_1"/>
</dbReference>
<dbReference type="OrthoDB" id="9792313at2"/>
<evidence type="ECO:0000313" key="10">
    <source>
        <dbReference type="Proteomes" id="UP000025245"/>
    </source>
</evidence>
<evidence type="ECO:0000313" key="8">
    <source>
        <dbReference type="EMBL" id="AHY14944.1"/>
    </source>
</evidence>
<keyword evidence="3 5" id="KW-0133">Cell shape</keyword>
<dbReference type="Gene3D" id="2.40.10.340">
    <property type="entry name" value="Rod shape-determining protein MreC, domain 1"/>
    <property type="match status" value="1"/>
</dbReference>
<dbReference type="PANTHER" id="PTHR34138">
    <property type="entry name" value="CELL SHAPE-DETERMINING PROTEIN MREC"/>
    <property type="match status" value="1"/>
</dbReference>
<name>A0A3L8GTB1_STRIN</name>
<dbReference type="EMBL" id="CP007586">
    <property type="protein sequence ID" value="AHY14944.1"/>
    <property type="molecule type" value="Genomic_DNA"/>
</dbReference>
<keyword evidence="10" id="KW-1185">Reference proteome</keyword>
<dbReference type="InterPro" id="IPR042175">
    <property type="entry name" value="Cell/Rod_MreC_2"/>
</dbReference>
<gene>
    <name evidence="9" type="ORF">DIY07_00085</name>
    <name evidence="8" type="ORF">DQ08_00225</name>
</gene>
<dbReference type="EMBL" id="QLQD01000003">
    <property type="protein sequence ID" value="RLU59614.1"/>
    <property type="molecule type" value="Genomic_DNA"/>
</dbReference>
<dbReference type="AlphaFoldDB" id="A0A3L8GTB1"/>
<dbReference type="Proteomes" id="UP000269148">
    <property type="component" value="Unassembled WGS sequence"/>
</dbReference>
<dbReference type="PIRSF" id="PIRSF038471">
    <property type="entry name" value="MreC"/>
    <property type="match status" value="1"/>
</dbReference>
<accession>A0A3L8GTB1</accession>
<evidence type="ECO:0000313" key="9">
    <source>
        <dbReference type="EMBL" id="RLU59614.1"/>
    </source>
</evidence>
<evidence type="ECO:0000256" key="2">
    <source>
        <dbReference type="ARBA" id="ARBA00013855"/>
    </source>
</evidence>
<dbReference type="Proteomes" id="UP000025245">
    <property type="component" value="Chromosome"/>
</dbReference>
<feature type="coiled-coil region" evidence="6">
    <location>
        <begin position="66"/>
        <end position="103"/>
    </location>
</feature>
<dbReference type="GO" id="GO:0005886">
    <property type="term" value="C:plasma membrane"/>
    <property type="evidence" value="ECO:0007669"/>
    <property type="project" value="TreeGrafter"/>
</dbReference>
<dbReference type="RefSeq" id="WP_003098561.1">
    <property type="nucleotide sequence ID" value="NZ_CP010783.1"/>
</dbReference>
<comment type="similarity">
    <text evidence="1 5">Belongs to the MreC family.</text>
</comment>
<dbReference type="GO" id="GO:0008360">
    <property type="term" value="P:regulation of cell shape"/>
    <property type="evidence" value="ECO:0007669"/>
    <property type="project" value="UniProtKB-KW"/>
</dbReference>
<evidence type="ECO:0000256" key="4">
    <source>
        <dbReference type="ARBA" id="ARBA00032089"/>
    </source>
</evidence>
<evidence type="ECO:0000256" key="1">
    <source>
        <dbReference type="ARBA" id="ARBA00009369"/>
    </source>
</evidence>
<keyword evidence="6" id="KW-0175">Coiled coil</keyword>
<sequence length="271" mass="30214">MFKYRFSRFFFFFFSVLIIAVSSLFFLSSSFTTVPSFSNEFLSRLDVFIAKPFHSINSSINDLKKLSSAVSKNKSLSLKLGQLENENQLLKRYKRENIALKKILDTKIDSPFSHVSKVIVRTPQSWTDSLIISSGSNQALRENMLVTSGGFLVGRVSGVTRSSSHVDLLTCGKLFNLPIKVVDKKRSIYGNLKNFNTDSQLMIASEFNSSDPIEIGTKVYTSGLDGESVSGIVVGKVVTIKESPDKLKREIGIQLFADFSTIDYVDVLGEK</sequence>
<evidence type="ECO:0000259" key="7">
    <source>
        <dbReference type="Pfam" id="PF04085"/>
    </source>
</evidence>
<dbReference type="SMR" id="A0A3L8GTB1"/>
<dbReference type="GeneID" id="35766744"/>
<dbReference type="InterPro" id="IPR007221">
    <property type="entry name" value="MreC"/>
</dbReference>
<organism evidence="9 11">
    <name type="scientific">Streptococcus iniae</name>
    <name type="common">Streptococcus shiloi</name>
    <dbReference type="NCBI Taxonomy" id="1346"/>
    <lineage>
        <taxon>Bacteria</taxon>
        <taxon>Bacillati</taxon>
        <taxon>Bacillota</taxon>
        <taxon>Bacilli</taxon>
        <taxon>Lactobacillales</taxon>
        <taxon>Streptococcaceae</taxon>
        <taxon>Streptococcus</taxon>
    </lineage>
</organism>
<dbReference type="KEGG" id="sio:DW64_00225"/>
<evidence type="ECO:0000313" key="11">
    <source>
        <dbReference type="Proteomes" id="UP000269148"/>
    </source>
</evidence>
<feature type="domain" description="Rod shape-determining protein MreC beta-barrel core" evidence="7">
    <location>
        <begin position="118"/>
        <end position="268"/>
    </location>
</feature>
<evidence type="ECO:0000256" key="6">
    <source>
        <dbReference type="SAM" id="Coils"/>
    </source>
</evidence>
<comment type="function">
    <text evidence="5">Involved in formation and maintenance of cell shape.</text>
</comment>